<dbReference type="InterPro" id="IPR038670">
    <property type="entry name" value="HslJ-like_sf"/>
</dbReference>
<keyword evidence="4" id="KW-1185">Reference proteome</keyword>
<dbReference type="AlphaFoldDB" id="A0A077LVQ3"/>
<comment type="caution">
    <text evidence="3">The sequence shown here is derived from an EMBL/GenBank/DDBJ whole genome shotgun (WGS) entry which is preliminary data.</text>
</comment>
<dbReference type="Proteomes" id="UP000035721">
    <property type="component" value="Unassembled WGS sequence"/>
</dbReference>
<sequence length="118" mass="12057">MGDELSGTAWTVVELSGEPTQEPRPQVRFGEDGRVSGTTGVNRLIGTYAVDADGLLDLKGATTLMAGPEAAMRQESALLRAIGAPVPFTLSADRLELAAPDGSVGVVLVPAAGDPVLV</sequence>
<evidence type="ECO:0000256" key="1">
    <source>
        <dbReference type="SAM" id="MobiDB-lite"/>
    </source>
</evidence>
<dbReference type="EMBL" id="CAJB01000005">
    <property type="protein sequence ID" value="CCH76040.1"/>
    <property type="molecule type" value="Genomic_DNA"/>
</dbReference>
<gene>
    <name evidence="3" type="ORF">BN12_1020005</name>
</gene>
<proteinExistence type="predicted"/>
<feature type="domain" description="DUF306" evidence="2">
    <location>
        <begin position="4"/>
        <end position="102"/>
    </location>
</feature>
<dbReference type="PANTHER" id="PTHR35535">
    <property type="entry name" value="HEAT SHOCK PROTEIN HSLJ"/>
    <property type="match status" value="1"/>
</dbReference>
<name>A0A077LVQ3_9MICO</name>
<dbReference type="InterPro" id="IPR005184">
    <property type="entry name" value="DUF306_Meta_HslJ"/>
</dbReference>
<accession>A0A077LVQ3</accession>
<reference evidence="3 4" key="1">
    <citation type="journal article" date="2013" name="ISME J.">
        <title>A metabolic model for members of the genus Tetrasphaera involved in enhanced biological phosphorus removal.</title>
        <authorList>
            <person name="Kristiansen R."/>
            <person name="Nguyen H.T.T."/>
            <person name="Saunders A.M."/>
            <person name="Nielsen J.L."/>
            <person name="Wimmer R."/>
            <person name="Le V.Q."/>
            <person name="McIlroy S.J."/>
            <person name="Petrovski S."/>
            <person name="Seviour R.J."/>
            <person name="Calteau A."/>
            <person name="Nielsen K.L."/>
            <person name="Nielsen P.H."/>
        </authorList>
    </citation>
    <scope>NUCLEOTIDE SEQUENCE [LARGE SCALE GENOMIC DNA]</scope>
    <source>
        <strain evidence="3 4">T1-X7</strain>
    </source>
</reference>
<dbReference type="RefSeq" id="WP_048552673.1">
    <property type="nucleotide sequence ID" value="NZ_HF570958.1"/>
</dbReference>
<dbReference type="PANTHER" id="PTHR35535:SF1">
    <property type="entry name" value="HEAT SHOCK PROTEIN HSLJ"/>
    <property type="match status" value="1"/>
</dbReference>
<protein>
    <recommendedName>
        <fullName evidence="2">DUF306 domain-containing protein</fullName>
    </recommendedName>
</protein>
<feature type="region of interest" description="Disordered" evidence="1">
    <location>
        <begin position="14"/>
        <end position="33"/>
    </location>
</feature>
<dbReference type="InterPro" id="IPR053147">
    <property type="entry name" value="Hsp_HslJ-like"/>
</dbReference>
<evidence type="ECO:0000313" key="4">
    <source>
        <dbReference type="Proteomes" id="UP000035721"/>
    </source>
</evidence>
<evidence type="ECO:0000313" key="3">
    <source>
        <dbReference type="EMBL" id="CCH76040.1"/>
    </source>
</evidence>
<dbReference type="Gene3D" id="2.40.128.270">
    <property type="match status" value="1"/>
</dbReference>
<dbReference type="Pfam" id="PF03724">
    <property type="entry name" value="META"/>
    <property type="match status" value="1"/>
</dbReference>
<evidence type="ECO:0000259" key="2">
    <source>
        <dbReference type="Pfam" id="PF03724"/>
    </source>
</evidence>
<organism evidence="3 4">
    <name type="scientific">Nostocoides japonicum T1-X7</name>
    <dbReference type="NCBI Taxonomy" id="1194083"/>
    <lineage>
        <taxon>Bacteria</taxon>
        <taxon>Bacillati</taxon>
        <taxon>Actinomycetota</taxon>
        <taxon>Actinomycetes</taxon>
        <taxon>Micrococcales</taxon>
        <taxon>Intrasporangiaceae</taxon>
        <taxon>Nostocoides</taxon>
    </lineage>
</organism>